<organism evidence="1 2">
    <name type="scientific">Streptomyces omiyaensis</name>
    <dbReference type="NCBI Taxonomy" id="68247"/>
    <lineage>
        <taxon>Bacteria</taxon>
        <taxon>Bacillati</taxon>
        <taxon>Actinomycetota</taxon>
        <taxon>Actinomycetes</taxon>
        <taxon>Kitasatosporales</taxon>
        <taxon>Streptomycetaceae</taxon>
        <taxon>Streptomyces</taxon>
    </lineage>
</organism>
<dbReference type="EMBL" id="JBICZW010000003">
    <property type="protein sequence ID" value="MFG3188641.1"/>
    <property type="molecule type" value="Genomic_DNA"/>
</dbReference>
<proteinExistence type="predicted"/>
<accession>A0ABW7BR55</accession>
<protein>
    <recommendedName>
        <fullName evidence="3">Nif11 domain-containing protein</fullName>
    </recommendedName>
</protein>
<evidence type="ECO:0008006" key="3">
    <source>
        <dbReference type="Google" id="ProtNLM"/>
    </source>
</evidence>
<evidence type="ECO:0000313" key="1">
    <source>
        <dbReference type="EMBL" id="MFG3188641.1"/>
    </source>
</evidence>
<keyword evidence="2" id="KW-1185">Reference proteome</keyword>
<evidence type="ECO:0000313" key="2">
    <source>
        <dbReference type="Proteomes" id="UP001604282"/>
    </source>
</evidence>
<sequence length="111" mass="12663">MSQKSFLDFLVAVRENPATLAAYELRNLSQLVFHAKNEGWEFTPDDMSEVIFKLEMGVIAGKDQEPVDGNSSLWKAMWGKTHLGYLIERVVVRYTDEELAALVEEEQVDAR</sequence>
<reference evidence="1 2" key="1">
    <citation type="submission" date="2024-10" db="EMBL/GenBank/DDBJ databases">
        <title>The Natural Products Discovery Center: Release of the First 8490 Sequenced Strains for Exploring Actinobacteria Biosynthetic Diversity.</title>
        <authorList>
            <person name="Kalkreuter E."/>
            <person name="Kautsar S.A."/>
            <person name="Yang D."/>
            <person name="Bader C.D."/>
            <person name="Teijaro C.N."/>
            <person name="Fluegel L."/>
            <person name="Davis C.M."/>
            <person name="Simpson J.R."/>
            <person name="Lauterbach L."/>
            <person name="Steele A.D."/>
            <person name="Gui C."/>
            <person name="Meng S."/>
            <person name="Li G."/>
            <person name="Viehrig K."/>
            <person name="Ye F."/>
            <person name="Su P."/>
            <person name="Kiefer A.F."/>
            <person name="Nichols A."/>
            <person name="Cepeda A.J."/>
            <person name="Yan W."/>
            <person name="Fan B."/>
            <person name="Jiang Y."/>
            <person name="Adhikari A."/>
            <person name="Zheng C.-J."/>
            <person name="Schuster L."/>
            <person name="Cowan T.M."/>
            <person name="Smanski M.J."/>
            <person name="Chevrette M.G."/>
            <person name="De Carvalho L.P.S."/>
            <person name="Shen B."/>
        </authorList>
    </citation>
    <scope>NUCLEOTIDE SEQUENCE [LARGE SCALE GENOMIC DNA]</scope>
    <source>
        <strain evidence="1 2">NPDC048229</strain>
    </source>
</reference>
<gene>
    <name evidence="1" type="ORF">ACGFYS_06845</name>
</gene>
<comment type="caution">
    <text evidence="1">The sequence shown here is derived from an EMBL/GenBank/DDBJ whole genome shotgun (WGS) entry which is preliminary data.</text>
</comment>
<name>A0ABW7BR55_9ACTN</name>
<dbReference type="RefSeq" id="WP_189847168.1">
    <property type="nucleotide sequence ID" value="NZ_BMVV01000001.1"/>
</dbReference>
<dbReference type="Proteomes" id="UP001604282">
    <property type="component" value="Unassembled WGS sequence"/>
</dbReference>